<evidence type="ECO:0000259" key="12">
    <source>
        <dbReference type="PROSITE" id="PS51192"/>
    </source>
</evidence>
<dbReference type="PROSITE" id="PS51192">
    <property type="entry name" value="HELICASE_ATP_BIND_1"/>
    <property type="match status" value="1"/>
</dbReference>
<gene>
    <name evidence="14" type="ORF">VMCG_05899</name>
</gene>
<dbReference type="Proteomes" id="UP000283895">
    <property type="component" value="Unassembled WGS sequence"/>
</dbReference>
<dbReference type="InterPro" id="IPR001650">
    <property type="entry name" value="Helicase_C-like"/>
</dbReference>
<feature type="compositionally biased region" description="Polar residues" evidence="11">
    <location>
        <begin position="1080"/>
        <end position="1089"/>
    </location>
</feature>
<keyword evidence="2" id="KW-0547">Nucleotide-binding</keyword>
<dbReference type="Gene3D" id="1.10.150.20">
    <property type="entry name" value="5' to 3' exonuclease, C-terminal subdomain"/>
    <property type="match status" value="1"/>
</dbReference>
<dbReference type="SMART" id="SM00487">
    <property type="entry name" value="DEXDc"/>
    <property type="match status" value="1"/>
</dbReference>
<feature type="domain" description="Helicase ATP-binding" evidence="12">
    <location>
        <begin position="83"/>
        <end position="257"/>
    </location>
</feature>
<dbReference type="SUPFAM" id="SSF52540">
    <property type="entry name" value="P-loop containing nucleoside triphosphate hydrolases"/>
    <property type="match status" value="1"/>
</dbReference>
<feature type="region of interest" description="Disordered" evidence="11">
    <location>
        <begin position="1019"/>
        <end position="1089"/>
    </location>
</feature>
<feature type="region of interest" description="Disordered" evidence="11">
    <location>
        <begin position="953"/>
        <end position="992"/>
    </location>
</feature>
<feature type="compositionally biased region" description="Polar residues" evidence="11">
    <location>
        <begin position="1229"/>
        <end position="1248"/>
    </location>
</feature>
<name>A0A423WD58_9PEZI</name>
<keyword evidence="4" id="KW-0347">Helicase</keyword>
<keyword evidence="15" id="KW-1185">Reference proteome</keyword>
<feature type="domain" description="Helicase C-terminal" evidence="13">
    <location>
        <begin position="295"/>
        <end position="488"/>
    </location>
</feature>
<comment type="catalytic activity">
    <reaction evidence="8">
        <text>Couples ATP hydrolysis with the unwinding of duplex DNA by translocating in the 3'-5' direction.</text>
        <dbReference type="EC" id="5.6.2.4"/>
    </reaction>
</comment>
<protein>
    <recommendedName>
        <fullName evidence="9">DNA 3'-5' helicase</fullName>
        <ecNumber evidence="9">5.6.2.4</ecNumber>
    </recommendedName>
</protein>
<dbReference type="EC" id="5.6.2.4" evidence="9"/>
<dbReference type="PANTHER" id="PTHR47835">
    <property type="entry name" value="HFM1, ATP DEPENDENT DNA HELICASE HOMOLOG"/>
    <property type="match status" value="1"/>
</dbReference>
<comment type="similarity">
    <text evidence="1">Belongs to the helicase family. SKI2 subfamily.</text>
</comment>
<evidence type="ECO:0000313" key="15">
    <source>
        <dbReference type="Proteomes" id="UP000283895"/>
    </source>
</evidence>
<dbReference type="Pfam" id="PF00270">
    <property type="entry name" value="DEAD"/>
    <property type="match status" value="1"/>
</dbReference>
<comment type="caution">
    <text evidence="14">The sequence shown here is derived from an EMBL/GenBank/DDBJ whole genome shotgun (WGS) entry which is preliminary data.</text>
</comment>
<sequence length="1413" mass="157563">MTLAGFASLSYNFRFSYIVSTGSITTPRGAVGLFNTTQLLALDHAPPIANGIKLVNPREVLPDRFRTVFPYDLFNAVQSKCFESVYGTNNNVVISAPTGSGKTAILELAICKLAHSRGNGNFKIVYLSPLKALCSERASDWKKKFAPLAMEVAELTGDTSQVEMTRVRQASIIITTPEKWDSITRSWTDHRKLLDLVELFLIDEVHLLNDTRGSTIEAVVSRMKIRGTNVRFIALSATVPNLDDVARWLGNKSSDAEHIPAHQEKFGEEFRPVKLQKFVYGFDKRMNDFQFDDFLNDQLYLHISKHSQKKPILVFCPSRKSCQKAANKLAEEWNERQPQARPWPGPREQQRIPVISPELQEIVRYGVSFHHAGLDIQDRKAIEQAFLDGRLSVICCTSTLAMGLNLPCHMVVLKGTKGYQEGGLEELSDLEVMQMLGRAGRPQFGNSAVAVVLTRSGQRRHYEDMGTSQQILESTLHQNLIEHLNSEINLGTFQDLTNAKQWLEGTFLAIRLCQHPAYYKLTGTAPNTTPLDDKLEKICKADITKLREVGLITSGETFRSTDYGRAMSKFVIRFNSMKKILEIPRGAKMEQLLNAICEAEEFKDIRWKSHERDVFRDLNKDHFIAYPIKETVSTTAHKAYLLIQVELGNVNLSNVPEYIRRPMMAETKAVLETMHRLVRAVVECKASDSDGATCRIALELERSMAAKAWEGRSIQLTQVPQVGPVLMRKFVAAGITTIHALAEAATGDIERIASRNPPFGKKIMDELEAFPRLTLETRITGHKPRNPGEMPVARIDAALGFSNEKGKLKWHGRIPSVTFMAETTEGELAYWWRGSLRKFKEEDGNKVSLQFEVELTNCTEEIICHFACDEIVGTIVSGKLHHDLPASVFPPKPCQQNTAESRKPATKIPATASWLDDEIDDGDMLGVIQETTTGQEYDLPDDLDDEDLWPVIDRDGNLERDGQAPQKETTTKQKEREQFQATTAENDTWQPVKLPNGKYKCNHHCADAGVKRSGRACTHKCCRDGVDNPRKPKKTSSKRKAEDDESVIDTATEYLESKSPEKRAKPDGHSRPHLKILKHTSGQGFSTSASTRNKFPIDLDGFDVDDEGLVDLTKADNVPDGNSMEMTESMCSQLNVQSASTRKKRAGVRDMIFGISDDDVQDEVKSTRAGNDTKTGEAVDTHVVLQKGQSASTDDFSGDSVFEGLARDDSNDPAEFGRVAWIKHPRNLSAKSQPNKTKAAQSKPNLGNNPPVHYRGDASNIKIGTSNDCEEGARGGEDYLDSPTAAEYNSIYGHLEQEVNTKWGETEEEALASMSDVFSADFVDLSTWEPVDQEGSAGLASRSHSPVVGQTPKDTDRDTMALQMPQNDGAAADEGSPRGDDGSKEPKQKRFEWMTDADRDFLDEYLDLVEIID</sequence>
<dbReference type="SMART" id="SM00382">
    <property type="entry name" value="AAA"/>
    <property type="match status" value="1"/>
</dbReference>
<evidence type="ECO:0000256" key="6">
    <source>
        <dbReference type="ARBA" id="ARBA00023235"/>
    </source>
</evidence>
<dbReference type="InterPro" id="IPR003593">
    <property type="entry name" value="AAA+_ATPase"/>
</dbReference>
<dbReference type="Pfam" id="PF23445">
    <property type="entry name" value="WHD_SNRNP200"/>
    <property type="match status" value="1"/>
</dbReference>
<dbReference type="PANTHER" id="PTHR47835:SF3">
    <property type="entry name" value="HELICASE FOR MEIOSIS 1"/>
    <property type="match status" value="1"/>
</dbReference>
<feature type="compositionally biased region" description="Basic and acidic residues" evidence="11">
    <location>
        <begin position="1055"/>
        <end position="1070"/>
    </location>
</feature>
<evidence type="ECO:0000256" key="4">
    <source>
        <dbReference type="ARBA" id="ARBA00022806"/>
    </source>
</evidence>
<dbReference type="SMART" id="SM00490">
    <property type="entry name" value="HELICc"/>
    <property type="match status" value="1"/>
</dbReference>
<evidence type="ECO:0000259" key="13">
    <source>
        <dbReference type="PROSITE" id="PS51194"/>
    </source>
</evidence>
<feature type="compositionally biased region" description="Polar residues" evidence="11">
    <location>
        <begin position="979"/>
        <end position="989"/>
    </location>
</feature>
<feature type="compositionally biased region" description="Basic and acidic residues" evidence="11">
    <location>
        <begin position="1021"/>
        <end position="1030"/>
    </location>
</feature>
<keyword evidence="5" id="KW-0067">ATP-binding</keyword>
<dbReference type="InterPro" id="IPR011545">
    <property type="entry name" value="DEAD/DEAH_box_helicase_dom"/>
</dbReference>
<reference evidence="14 15" key="1">
    <citation type="submission" date="2015-09" db="EMBL/GenBank/DDBJ databases">
        <title>Host preference determinants of Valsa canker pathogens revealed by comparative genomics.</title>
        <authorList>
            <person name="Yin Z."/>
            <person name="Huang L."/>
        </authorList>
    </citation>
    <scope>NUCLEOTIDE SEQUENCE [LARGE SCALE GENOMIC DNA]</scope>
    <source>
        <strain evidence="14 15">03-1</strain>
    </source>
</reference>
<dbReference type="InterPro" id="IPR014001">
    <property type="entry name" value="Helicase_ATP-bd"/>
</dbReference>
<feature type="compositionally biased region" description="Basic and acidic residues" evidence="11">
    <location>
        <begin position="1375"/>
        <end position="1392"/>
    </location>
</feature>
<evidence type="ECO:0000256" key="3">
    <source>
        <dbReference type="ARBA" id="ARBA00022801"/>
    </source>
</evidence>
<evidence type="ECO:0000256" key="1">
    <source>
        <dbReference type="ARBA" id="ARBA00010140"/>
    </source>
</evidence>
<dbReference type="GO" id="GO:0003676">
    <property type="term" value="F:nucleic acid binding"/>
    <property type="evidence" value="ECO:0007669"/>
    <property type="project" value="InterPro"/>
</dbReference>
<dbReference type="GO" id="GO:0043138">
    <property type="term" value="F:3'-5' DNA helicase activity"/>
    <property type="evidence" value="ECO:0007669"/>
    <property type="project" value="UniProtKB-EC"/>
</dbReference>
<dbReference type="Gene3D" id="1.10.10.10">
    <property type="entry name" value="Winged helix-like DNA-binding domain superfamily/Winged helix DNA-binding domain"/>
    <property type="match status" value="1"/>
</dbReference>
<dbReference type="Pfam" id="PF02889">
    <property type="entry name" value="Sec63"/>
    <property type="match status" value="1"/>
</dbReference>
<feature type="region of interest" description="Disordered" evidence="11">
    <location>
        <begin position="1332"/>
        <end position="1392"/>
    </location>
</feature>
<dbReference type="GO" id="GO:0051321">
    <property type="term" value="P:meiotic cell cycle"/>
    <property type="evidence" value="ECO:0007669"/>
    <property type="project" value="UniProtKB-KW"/>
</dbReference>
<dbReference type="EMBL" id="LKEA01000019">
    <property type="protein sequence ID" value="ROW01252.1"/>
    <property type="molecule type" value="Genomic_DNA"/>
</dbReference>
<dbReference type="GO" id="GO:0005524">
    <property type="term" value="F:ATP binding"/>
    <property type="evidence" value="ECO:0007669"/>
    <property type="project" value="UniProtKB-KW"/>
</dbReference>
<evidence type="ECO:0000256" key="7">
    <source>
        <dbReference type="ARBA" id="ARBA00023254"/>
    </source>
</evidence>
<dbReference type="CDD" id="cd18795">
    <property type="entry name" value="SF2_C_Ski2"/>
    <property type="match status" value="1"/>
</dbReference>
<dbReference type="InterPro" id="IPR004179">
    <property type="entry name" value="Sec63-dom"/>
</dbReference>
<evidence type="ECO:0000313" key="14">
    <source>
        <dbReference type="EMBL" id="ROW01252.1"/>
    </source>
</evidence>
<dbReference type="Pfam" id="PF00271">
    <property type="entry name" value="Helicase_C"/>
    <property type="match status" value="1"/>
</dbReference>
<dbReference type="SUPFAM" id="SSF158702">
    <property type="entry name" value="Sec63 N-terminal domain-like"/>
    <property type="match status" value="1"/>
</dbReference>
<accession>A0A423WD58</accession>
<dbReference type="InterPro" id="IPR057842">
    <property type="entry name" value="WH_MER3"/>
</dbReference>
<dbReference type="Gene3D" id="1.10.3380.10">
    <property type="entry name" value="Sec63 N-terminal domain-like domain"/>
    <property type="match status" value="1"/>
</dbReference>
<keyword evidence="7" id="KW-0469">Meiosis</keyword>
<dbReference type="InterPro" id="IPR036388">
    <property type="entry name" value="WH-like_DNA-bd_sf"/>
</dbReference>
<dbReference type="GO" id="GO:0016787">
    <property type="term" value="F:hydrolase activity"/>
    <property type="evidence" value="ECO:0007669"/>
    <property type="project" value="UniProtKB-KW"/>
</dbReference>
<comment type="catalytic activity">
    <reaction evidence="10">
        <text>ATP + H2O = ADP + phosphate + H(+)</text>
        <dbReference type="Rhea" id="RHEA:13065"/>
        <dbReference type="ChEBI" id="CHEBI:15377"/>
        <dbReference type="ChEBI" id="CHEBI:15378"/>
        <dbReference type="ChEBI" id="CHEBI:30616"/>
        <dbReference type="ChEBI" id="CHEBI:43474"/>
        <dbReference type="ChEBI" id="CHEBI:456216"/>
        <dbReference type="EC" id="5.6.2.4"/>
    </reaction>
</comment>
<dbReference type="SMART" id="SM00973">
    <property type="entry name" value="Sec63"/>
    <property type="match status" value="1"/>
</dbReference>
<feature type="region of interest" description="Disordered" evidence="11">
    <location>
        <begin position="1226"/>
        <end position="1283"/>
    </location>
</feature>
<evidence type="ECO:0000256" key="5">
    <source>
        <dbReference type="ARBA" id="ARBA00022840"/>
    </source>
</evidence>
<evidence type="ECO:0000256" key="10">
    <source>
        <dbReference type="ARBA" id="ARBA00048988"/>
    </source>
</evidence>
<feature type="compositionally biased region" description="Basic and acidic residues" evidence="11">
    <location>
        <begin position="969"/>
        <end position="978"/>
    </location>
</feature>
<evidence type="ECO:0000256" key="9">
    <source>
        <dbReference type="ARBA" id="ARBA00034808"/>
    </source>
</evidence>
<dbReference type="PROSITE" id="PS51194">
    <property type="entry name" value="HELICASE_CTER"/>
    <property type="match status" value="1"/>
</dbReference>
<keyword evidence="3" id="KW-0378">Hydrolase</keyword>
<feature type="compositionally biased region" description="Basic and acidic residues" evidence="11">
    <location>
        <begin position="953"/>
        <end position="962"/>
    </location>
</feature>
<dbReference type="InterPro" id="IPR052247">
    <property type="entry name" value="Meiotic_Crossover_Helicase"/>
</dbReference>
<evidence type="ECO:0000256" key="11">
    <source>
        <dbReference type="SAM" id="MobiDB-lite"/>
    </source>
</evidence>
<keyword evidence="6" id="KW-0413">Isomerase</keyword>
<proteinExistence type="inferred from homology"/>
<dbReference type="STRING" id="356882.A0A423WD58"/>
<dbReference type="InterPro" id="IPR027417">
    <property type="entry name" value="P-loop_NTPase"/>
</dbReference>
<dbReference type="Gene3D" id="3.40.50.300">
    <property type="entry name" value="P-loop containing nucleotide triphosphate hydrolases"/>
    <property type="match status" value="2"/>
</dbReference>
<organism evidence="14 15">
    <name type="scientific">Cytospora schulzeri</name>
    <dbReference type="NCBI Taxonomy" id="448051"/>
    <lineage>
        <taxon>Eukaryota</taxon>
        <taxon>Fungi</taxon>
        <taxon>Dikarya</taxon>
        <taxon>Ascomycota</taxon>
        <taxon>Pezizomycotina</taxon>
        <taxon>Sordariomycetes</taxon>
        <taxon>Sordariomycetidae</taxon>
        <taxon>Diaporthales</taxon>
        <taxon>Cytosporaceae</taxon>
        <taxon>Cytospora</taxon>
    </lineage>
</organism>
<evidence type="ECO:0000256" key="8">
    <source>
        <dbReference type="ARBA" id="ARBA00034617"/>
    </source>
</evidence>
<dbReference type="FunFam" id="1.10.10.10:FF:000012">
    <property type="entry name" value="U5 small nuclear ribonucleoprotein helicase"/>
    <property type="match status" value="1"/>
</dbReference>
<dbReference type="OrthoDB" id="5575at2759"/>
<evidence type="ECO:0000256" key="2">
    <source>
        <dbReference type="ARBA" id="ARBA00022741"/>
    </source>
</evidence>